<proteinExistence type="inferred from homology"/>
<gene>
    <name evidence="4" type="ORF">Q0A17_16505</name>
</gene>
<name>A0ABT8Q083_9ENTR</name>
<evidence type="ECO:0000313" key="4">
    <source>
        <dbReference type="EMBL" id="MDN8600994.1"/>
    </source>
</evidence>
<dbReference type="InterPro" id="IPR013785">
    <property type="entry name" value="Aldolase_TIM"/>
</dbReference>
<dbReference type="InterPro" id="IPR020624">
    <property type="entry name" value="Schiff_base-form_aldolases_CS"/>
</dbReference>
<dbReference type="SMART" id="SM01130">
    <property type="entry name" value="DHDPS"/>
    <property type="match status" value="1"/>
</dbReference>
<evidence type="ECO:0000256" key="3">
    <source>
        <dbReference type="PIRNR" id="PIRNR001365"/>
    </source>
</evidence>
<evidence type="ECO:0000256" key="1">
    <source>
        <dbReference type="ARBA" id="ARBA00023239"/>
    </source>
</evidence>
<keyword evidence="2" id="KW-0704">Schiff base</keyword>
<dbReference type="InterPro" id="IPR020625">
    <property type="entry name" value="Schiff_base-form_aldolases_AS"/>
</dbReference>
<dbReference type="Pfam" id="PF00701">
    <property type="entry name" value="DHDPS"/>
    <property type="match status" value="1"/>
</dbReference>
<sequence>MMQTEKFKGVFPPVPTIVNAQGELDKKGMATLLDHLIDNQVDGVLLLGSGGEFCHMTKEQRLAAAEFCVQHINHRIPVLLGISSTSTQDVINYGQHADRLEVDAVLVLNPYYAKLTDDYIYHHFRMVAENIKSPVILYNFPALTGQDLSIELITRLAHDIPNIIGIKDTVDNISHIREIINTVRPVRPDFVVFSGYDEYMMDTLIMGGNGGIPATANFAPQLTCGIYRAWCEKEYETMFNLQRRLSALSTIYSLDTPFFGIIKKAIRLSGIDISVEVMPPVQPANDEKIVSLKKVLHRAGL</sequence>
<dbReference type="SUPFAM" id="SSF51569">
    <property type="entry name" value="Aldolase"/>
    <property type="match status" value="1"/>
</dbReference>
<dbReference type="PIRSF" id="PIRSF001365">
    <property type="entry name" value="DHDPS"/>
    <property type="match status" value="1"/>
</dbReference>
<accession>A0ABT8Q083</accession>
<dbReference type="InterPro" id="IPR002220">
    <property type="entry name" value="DapA-like"/>
</dbReference>
<dbReference type="PROSITE" id="PS00666">
    <property type="entry name" value="DHDPS_2"/>
    <property type="match status" value="1"/>
</dbReference>
<dbReference type="RefSeq" id="WP_276295280.1">
    <property type="nucleotide sequence ID" value="NZ_CP119862.1"/>
</dbReference>
<dbReference type="PANTHER" id="PTHR12128:SF28">
    <property type="entry name" value="2-DEHYDRO-3-DEOXY-D-GLUCONATE ALDOLASE YAGE-RELATED"/>
    <property type="match status" value="1"/>
</dbReference>
<dbReference type="Proteomes" id="UP001174867">
    <property type="component" value="Unassembled WGS sequence"/>
</dbReference>
<keyword evidence="5" id="KW-1185">Reference proteome</keyword>
<comment type="caution">
    <text evidence="4">The sequence shown here is derived from an EMBL/GenBank/DDBJ whole genome shotgun (WGS) entry which is preliminary data.</text>
</comment>
<dbReference type="PRINTS" id="PR00146">
    <property type="entry name" value="DHPICSNTHASE"/>
</dbReference>
<dbReference type="CDD" id="cd00408">
    <property type="entry name" value="DHDPS-like"/>
    <property type="match status" value="1"/>
</dbReference>
<dbReference type="EMBL" id="JAUJYW010000006">
    <property type="protein sequence ID" value="MDN8600994.1"/>
    <property type="molecule type" value="Genomic_DNA"/>
</dbReference>
<evidence type="ECO:0000313" key="5">
    <source>
        <dbReference type="Proteomes" id="UP001174867"/>
    </source>
</evidence>
<protein>
    <submittedName>
        <fullName evidence="4">Dihydrodipicolinate synthase family protein</fullName>
    </submittedName>
</protein>
<comment type="similarity">
    <text evidence="3">Belongs to the DapA family.</text>
</comment>
<evidence type="ECO:0000256" key="2">
    <source>
        <dbReference type="ARBA" id="ARBA00023270"/>
    </source>
</evidence>
<dbReference type="PANTHER" id="PTHR12128">
    <property type="entry name" value="DIHYDRODIPICOLINATE SYNTHASE"/>
    <property type="match status" value="1"/>
</dbReference>
<organism evidence="4 5">
    <name type="scientific">Citrobacter enshiensis</name>
    <dbReference type="NCBI Taxonomy" id="2971264"/>
    <lineage>
        <taxon>Bacteria</taxon>
        <taxon>Pseudomonadati</taxon>
        <taxon>Pseudomonadota</taxon>
        <taxon>Gammaproteobacteria</taxon>
        <taxon>Enterobacterales</taxon>
        <taxon>Enterobacteriaceae</taxon>
        <taxon>Citrobacter</taxon>
    </lineage>
</organism>
<keyword evidence="1 3" id="KW-0456">Lyase</keyword>
<reference evidence="4 5" key="1">
    <citation type="submission" date="2023-07" db="EMBL/GenBank/DDBJ databases">
        <title>Citrobacter selenititolerans sp. nov., isolated from seleniferous soil.</title>
        <authorList>
            <person name="Zhang S."/>
            <person name="Li K."/>
            <person name="Peng J."/>
            <person name="Wang H."/>
            <person name="Sun J."/>
            <person name="Guo Y."/>
        </authorList>
    </citation>
    <scope>NUCLEOTIDE SEQUENCE [LARGE SCALE GENOMIC DNA]</scope>
    <source>
        <strain evidence="4 5">S2-9</strain>
    </source>
</reference>
<dbReference type="Gene3D" id="3.20.20.70">
    <property type="entry name" value="Aldolase class I"/>
    <property type="match status" value="1"/>
</dbReference>
<dbReference type="PROSITE" id="PS00665">
    <property type="entry name" value="DHDPS_1"/>
    <property type="match status" value="1"/>
</dbReference>